<proteinExistence type="inferred from homology"/>
<keyword evidence="2" id="KW-0732">Signal</keyword>
<protein>
    <recommendedName>
        <fullName evidence="5">Bifunctional inhibitor/plant lipid transfer protein/seed storage helical domain-containing protein</fullName>
    </recommendedName>
</protein>
<evidence type="ECO:0000256" key="1">
    <source>
        <dbReference type="ARBA" id="ARBA00009748"/>
    </source>
</evidence>
<dbReference type="EMBL" id="JBJUIK010000004">
    <property type="protein sequence ID" value="KAL3530149.1"/>
    <property type="molecule type" value="Genomic_DNA"/>
</dbReference>
<feature type="signal peptide" evidence="2">
    <location>
        <begin position="1"/>
        <end position="18"/>
    </location>
</feature>
<accession>A0ABD3AG53</accession>
<organism evidence="3 4">
    <name type="scientific">Cinchona calisaya</name>
    <dbReference type="NCBI Taxonomy" id="153742"/>
    <lineage>
        <taxon>Eukaryota</taxon>
        <taxon>Viridiplantae</taxon>
        <taxon>Streptophyta</taxon>
        <taxon>Embryophyta</taxon>
        <taxon>Tracheophyta</taxon>
        <taxon>Spermatophyta</taxon>
        <taxon>Magnoliopsida</taxon>
        <taxon>eudicotyledons</taxon>
        <taxon>Gunneridae</taxon>
        <taxon>Pentapetalae</taxon>
        <taxon>asterids</taxon>
        <taxon>lamiids</taxon>
        <taxon>Gentianales</taxon>
        <taxon>Rubiaceae</taxon>
        <taxon>Cinchonoideae</taxon>
        <taxon>Cinchoneae</taxon>
        <taxon>Cinchona</taxon>
    </lineage>
</organism>
<dbReference type="Gene3D" id="1.10.110.10">
    <property type="entry name" value="Plant lipid-transfer and hydrophobic proteins"/>
    <property type="match status" value="1"/>
</dbReference>
<evidence type="ECO:0000313" key="4">
    <source>
        <dbReference type="Proteomes" id="UP001630127"/>
    </source>
</evidence>
<dbReference type="AlphaFoldDB" id="A0ABD3AG53"/>
<evidence type="ECO:0008006" key="5">
    <source>
        <dbReference type="Google" id="ProtNLM"/>
    </source>
</evidence>
<feature type="chain" id="PRO_5044823948" description="Bifunctional inhibitor/plant lipid transfer protein/seed storage helical domain-containing protein" evidence="2">
    <location>
        <begin position="19"/>
        <end position="186"/>
    </location>
</feature>
<keyword evidence="4" id="KW-1185">Reference proteome</keyword>
<sequence>MAAMGGISFVGLLTTCLALSGSAVAWHHDHPIYIPGCQDVFDYFDACEGFIVGVDNNPPSECCSGLLNLNHIAQNECKGARRICQCIECIAASRVHPPYSPSRIEDLFCRCNMHNSFPISEHMDCSRNTTIEELLQRLAMADCGGVELGGAAVGHRWKDFPCVVNERLWQTSSTLAGGINFVGQGN</sequence>
<dbReference type="PANTHER" id="PTHR33076">
    <property type="entry name" value="NON-SPECIFIC LIPID-TRANSFER PROTEIN 2-RELATED"/>
    <property type="match status" value="1"/>
</dbReference>
<gene>
    <name evidence="3" type="ORF">ACH5RR_009471</name>
</gene>
<evidence type="ECO:0000256" key="2">
    <source>
        <dbReference type="SAM" id="SignalP"/>
    </source>
</evidence>
<evidence type="ECO:0000313" key="3">
    <source>
        <dbReference type="EMBL" id="KAL3530149.1"/>
    </source>
</evidence>
<comment type="caution">
    <text evidence="3">The sequence shown here is derived from an EMBL/GenBank/DDBJ whole genome shotgun (WGS) entry which is preliminary data.</text>
</comment>
<dbReference type="Proteomes" id="UP001630127">
    <property type="component" value="Unassembled WGS sequence"/>
</dbReference>
<reference evidence="3 4" key="1">
    <citation type="submission" date="2024-11" db="EMBL/GenBank/DDBJ databases">
        <title>A near-complete genome assembly of Cinchona calisaya.</title>
        <authorList>
            <person name="Lian D.C."/>
            <person name="Zhao X.W."/>
            <person name="Wei L."/>
        </authorList>
    </citation>
    <scope>NUCLEOTIDE SEQUENCE [LARGE SCALE GENOMIC DNA]</scope>
    <source>
        <tissue evidence="3">Nenye</tissue>
    </source>
</reference>
<dbReference type="SUPFAM" id="SSF47699">
    <property type="entry name" value="Bifunctional inhibitor/lipid-transfer protein/seed storage 2S albumin"/>
    <property type="match status" value="1"/>
</dbReference>
<comment type="similarity">
    <text evidence="1">Belongs to the plant LTP family.</text>
</comment>
<name>A0ABD3AG53_9GENT</name>
<dbReference type="InterPro" id="IPR000528">
    <property type="entry name" value="Plant_nsLTP"/>
</dbReference>
<dbReference type="InterPro" id="IPR036312">
    <property type="entry name" value="Bifun_inhib/LTP/seed_sf"/>
</dbReference>